<name>A0ABT7NK92_9SPHI</name>
<keyword evidence="3" id="KW-1185">Reference proteome</keyword>
<dbReference type="InterPro" id="IPR051918">
    <property type="entry name" value="STPP_CPPED1"/>
</dbReference>
<accession>A0ABT7NK92</accession>
<comment type="caution">
    <text evidence="2">The sequence shown here is derived from an EMBL/GenBank/DDBJ whole genome shotgun (WGS) entry which is preliminary data.</text>
</comment>
<sequence length="370" mass="42013">MKTATIFSVILLLFGVELVYSQSSFEKPKLSNADSWSIIVLPDVQNYSKFNRNQPILDLMMSWVEDHIDSLNVKMVVCVGDLVEQNDIINQGHDGDQSAQRQWEFISRVFARLDGKVPYIAATGNHDYSIDRQGKRSSKYSEFFTVDKNWRNRKVIVQNSTNENGVPTLENSAFELKDVNGKDYLFLTVEFAPRDTVLAWASQVVNLPQYKKHRVILTTHAFLSEKDKRTTAVPKWLMYEPYSVNNQIQKSPKIVLPKANSGEQIWSKLVEPASNIDLVLCGHISGEGYRVDQNSSGLAVHQMLFDAQSEGGGHRYGNGGDGWLRIIEFLPDNSTVKVKTYSPLFGISPTTQDHAWRRDARNEFSFKLSK</sequence>
<dbReference type="Pfam" id="PF00149">
    <property type="entry name" value="Metallophos"/>
    <property type="match status" value="1"/>
</dbReference>
<feature type="domain" description="Calcineurin-like phosphoesterase" evidence="1">
    <location>
        <begin position="38"/>
        <end position="284"/>
    </location>
</feature>
<dbReference type="RefSeq" id="WP_286650644.1">
    <property type="nucleotide sequence ID" value="NZ_JACAGK010000009.1"/>
</dbReference>
<evidence type="ECO:0000313" key="2">
    <source>
        <dbReference type="EMBL" id="MDM1047586.1"/>
    </source>
</evidence>
<dbReference type="PANTHER" id="PTHR43143">
    <property type="entry name" value="METALLOPHOSPHOESTERASE, CALCINEURIN SUPERFAMILY"/>
    <property type="match status" value="1"/>
</dbReference>
<dbReference type="Proteomes" id="UP001170954">
    <property type="component" value="Unassembled WGS sequence"/>
</dbReference>
<dbReference type="InterPro" id="IPR029052">
    <property type="entry name" value="Metallo-depent_PP-like"/>
</dbReference>
<dbReference type="EMBL" id="JACAGK010000009">
    <property type="protein sequence ID" value="MDM1047586.1"/>
    <property type="molecule type" value="Genomic_DNA"/>
</dbReference>
<evidence type="ECO:0000313" key="3">
    <source>
        <dbReference type="Proteomes" id="UP001170954"/>
    </source>
</evidence>
<evidence type="ECO:0000259" key="1">
    <source>
        <dbReference type="Pfam" id="PF00149"/>
    </source>
</evidence>
<reference evidence="2" key="2">
    <citation type="journal article" date="2022" name="Sci. Total Environ.">
        <title>Prevalence, transmission, and molecular epidemiology of tet(X)-positive bacteria among humans, animals, and environmental niches in China: An epidemiological, and genomic-based study.</title>
        <authorList>
            <person name="Dong N."/>
            <person name="Zeng Y."/>
            <person name="Cai C."/>
            <person name="Sun C."/>
            <person name="Lu J."/>
            <person name="Liu C."/>
            <person name="Zhou H."/>
            <person name="Sun Q."/>
            <person name="Shu L."/>
            <person name="Wang H."/>
            <person name="Wang Y."/>
            <person name="Wang S."/>
            <person name="Wu C."/>
            <person name="Chan E.W."/>
            <person name="Chen G."/>
            <person name="Shen Z."/>
            <person name="Chen S."/>
            <person name="Zhang R."/>
        </authorList>
    </citation>
    <scope>NUCLEOTIDE SEQUENCE</scope>
    <source>
        <strain evidence="2">R1692</strain>
    </source>
</reference>
<proteinExistence type="predicted"/>
<gene>
    <name evidence="2" type="ORF">HX018_04930</name>
</gene>
<dbReference type="SUPFAM" id="SSF56300">
    <property type="entry name" value="Metallo-dependent phosphatases"/>
    <property type="match status" value="1"/>
</dbReference>
<protein>
    <submittedName>
        <fullName evidence="2">Metallophosphoesterase</fullName>
    </submittedName>
</protein>
<dbReference type="InterPro" id="IPR004843">
    <property type="entry name" value="Calcineurin-like_PHP"/>
</dbReference>
<dbReference type="Gene3D" id="3.60.21.10">
    <property type="match status" value="1"/>
</dbReference>
<dbReference type="PANTHER" id="PTHR43143:SF5">
    <property type="entry name" value="SECRETED PROTEIN"/>
    <property type="match status" value="1"/>
</dbReference>
<organism evidence="2 3">
    <name type="scientific">Sphingobacterium hotanense</name>
    <dbReference type="NCBI Taxonomy" id="649196"/>
    <lineage>
        <taxon>Bacteria</taxon>
        <taxon>Pseudomonadati</taxon>
        <taxon>Bacteroidota</taxon>
        <taxon>Sphingobacteriia</taxon>
        <taxon>Sphingobacteriales</taxon>
        <taxon>Sphingobacteriaceae</taxon>
        <taxon>Sphingobacterium</taxon>
    </lineage>
</organism>
<reference evidence="2" key="1">
    <citation type="submission" date="2020-06" db="EMBL/GenBank/DDBJ databases">
        <authorList>
            <person name="Dong N."/>
        </authorList>
    </citation>
    <scope>NUCLEOTIDE SEQUENCE</scope>
    <source>
        <strain evidence="2">R1692</strain>
    </source>
</reference>